<reference evidence="2" key="2">
    <citation type="submission" date="2018-08" db="UniProtKB">
        <authorList>
            <consortium name="EnsemblPlants"/>
        </authorList>
    </citation>
    <scope>IDENTIFICATION</scope>
    <source>
        <strain evidence="2">Yugu1</strain>
    </source>
</reference>
<accession>K3ZP45</accession>
<dbReference type="Gramene" id="KQK93726">
    <property type="protein sequence ID" value="KQK93726"/>
    <property type="gene ID" value="SETIT_028375mg"/>
</dbReference>
<dbReference type="InterPro" id="IPR056016">
    <property type="entry name" value="DUF7595"/>
</dbReference>
<dbReference type="OMA" id="MTHAPES"/>
<dbReference type="EnsemblPlants" id="KQK93726">
    <property type="protein sequence ID" value="KQK93726"/>
    <property type="gene ID" value="SETIT_028375mg"/>
</dbReference>
<dbReference type="Pfam" id="PF24523">
    <property type="entry name" value="DUF7595"/>
    <property type="match status" value="1"/>
</dbReference>
<reference evidence="3" key="1">
    <citation type="journal article" date="2012" name="Nat. Biotechnol.">
        <title>Reference genome sequence of the model plant Setaria.</title>
        <authorList>
            <person name="Bennetzen J.L."/>
            <person name="Schmutz J."/>
            <person name="Wang H."/>
            <person name="Percifield R."/>
            <person name="Hawkins J."/>
            <person name="Pontaroli A.C."/>
            <person name="Estep M."/>
            <person name="Feng L."/>
            <person name="Vaughn J.N."/>
            <person name="Grimwood J."/>
            <person name="Jenkins J."/>
            <person name="Barry K."/>
            <person name="Lindquist E."/>
            <person name="Hellsten U."/>
            <person name="Deshpande S."/>
            <person name="Wang X."/>
            <person name="Wu X."/>
            <person name="Mitros T."/>
            <person name="Triplett J."/>
            <person name="Yang X."/>
            <person name="Ye C.Y."/>
            <person name="Mauro-Herrera M."/>
            <person name="Wang L."/>
            <person name="Li P."/>
            <person name="Sharma M."/>
            <person name="Sharma R."/>
            <person name="Ronald P.C."/>
            <person name="Panaud O."/>
            <person name="Kellogg E.A."/>
            <person name="Brutnell T.P."/>
            <person name="Doust A.N."/>
            <person name="Tuskan G.A."/>
            <person name="Rokhsar D."/>
            <person name="Devos K.M."/>
        </authorList>
    </citation>
    <scope>NUCLEOTIDE SEQUENCE [LARGE SCALE GENOMIC DNA]</scope>
    <source>
        <strain evidence="3">cv. Yugu1</strain>
    </source>
</reference>
<proteinExistence type="predicted"/>
<name>K3ZP45_SETIT</name>
<dbReference type="InterPro" id="IPR036047">
    <property type="entry name" value="F-box-like_dom_sf"/>
</dbReference>
<dbReference type="FunCoup" id="K3ZP45">
    <property type="interactions" value="218"/>
</dbReference>
<dbReference type="PANTHER" id="PTHR35828">
    <property type="entry name" value="OS08G0203800 PROTEIN-RELATED"/>
    <property type="match status" value="1"/>
</dbReference>
<evidence type="ECO:0000313" key="3">
    <source>
        <dbReference type="Proteomes" id="UP000004995"/>
    </source>
</evidence>
<dbReference type="InParanoid" id="K3ZP45"/>
<dbReference type="eggNOG" id="ENOG502R6GC">
    <property type="taxonomic scope" value="Eukaryota"/>
</dbReference>
<dbReference type="PANTHER" id="PTHR35828:SF22">
    <property type="entry name" value="OS10G0103633 PROTEIN"/>
    <property type="match status" value="1"/>
</dbReference>
<evidence type="ECO:0000259" key="1">
    <source>
        <dbReference type="Pfam" id="PF24523"/>
    </source>
</evidence>
<sequence length="441" mass="46766">DVATQATPCPCVHGRAAAGGNDDAGAAALPLPSDLVLEIVARSDAATLVRCAACCKPLRRDILSPAFIRRVCRGPGAVVPPRLLGFLQSLIMPAASQTSSPPASFSLAHPATPAAACLSEKHLAPFLPGAGGGGLLARYDPVTSRGGLVVLRRHHYADESGICVYDPMTGGRTFLPDPPEMAKFSSLSCYFAYVLLTASDGIGCSFLLLAADLSPSSRSVEVRTAAVVIGGAVHWAIRGGDGDLYHILTYNVRTATAGSIKLPMNRLPKSYDDMNSYDANLRLASSPDGRLTMLVRDKLRIFVWLLSAGAGWARHAVIDTEAALLRFLMPLPPKPWLQHQQTIQLMSSWERSGMVLFDLVDGEDDLIALDVETKEMHRVNGRRLMPFMPFEARLRRRPAKDAGGGGAAQARGTAAVSSGHGTAWGQEVVAGSAARRGRAGA</sequence>
<organism evidence="2 3">
    <name type="scientific">Setaria italica</name>
    <name type="common">Foxtail millet</name>
    <name type="synonym">Panicum italicum</name>
    <dbReference type="NCBI Taxonomy" id="4555"/>
    <lineage>
        <taxon>Eukaryota</taxon>
        <taxon>Viridiplantae</taxon>
        <taxon>Streptophyta</taxon>
        <taxon>Embryophyta</taxon>
        <taxon>Tracheophyta</taxon>
        <taxon>Spermatophyta</taxon>
        <taxon>Magnoliopsida</taxon>
        <taxon>Liliopsida</taxon>
        <taxon>Poales</taxon>
        <taxon>Poaceae</taxon>
        <taxon>PACMAD clade</taxon>
        <taxon>Panicoideae</taxon>
        <taxon>Panicodae</taxon>
        <taxon>Paniceae</taxon>
        <taxon>Cenchrinae</taxon>
        <taxon>Setaria</taxon>
    </lineage>
</organism>
<dbReference type="SUPFAM" id="SSF81383">
    <property type="entry name" value="F-box domain"/>
    <property type="match status" value="1"/>
</dbReference>
<evidence type="ECO:0000313" key="2">
    <source>
        <dbReference type="EnsemblPlants" id="KQK93726"/>
    </source>
</evidence>
<keyword evidence="3" id="KW-1185">Reference proteome</keyword>
<protein>
    <recommendedName>
        <fullName evidence="1">DUF7595 domain-containing protein</fullName>
    </recommendedName>
</protein>
<dbReference type="Proteomes" id="UP000004995">
    <property type="component" value="Unassembled WGS sequence"/>
</dbReference>
<feature type="domain" description="DUF7595" evidence="1">
    <location>
        <begin position="133"/>
        <end position="380"/>
    </location>
</feature>
<dbReference type="AlphaFoldDB" id="K3ZP45"/>
<dbReference type="HOGENOM" id="CLU_018793_3_2_1"/>
<dbReference type="EMBL" id="AGNK02004646">
    <property type="status" value="NOT_ANNOTATED_CDS"/>
    <property type="molecule type" value="Genomic_DNA"/>
</dbReference>